<dbReference type="EMBL" id="FNJQ01000004">
    <property type="protein sequence ID" value="SDO97386.1"/>
    <property type="molecule type" value="Genomic_DNA"/>
</dbReference>
<accession>A0A1H0NXX1</accession>
<feature type="transmembrane region" description="Helical" evidence="1">
    <location>
        <begin position="298"/>
        <end position="317"/>
    </location>
</feature>
<organism evidence="2 3">
    <name type="scientific">Selenomonas ruminantium</name>
    <dbReference type="NCBI Taxonomy" id="971"/>
    <lineage>
        <taxon>Bacteria</taxon>
        <taxon>Bacillati</taxon>
        <taxon>Bacillota</taxon>
        <taxon>Negativicutes</taxon>
        <taxon>Selenomonadales</taxon>
        <taxon>Selenomonadaceae</taxon>
        <taxon>Selenomonas</taxon>
    </lineage>
</organism>
<feature type="transmembrane region" description="Helical" evidence="1">
    <location>
        <begin position="174"/>
        <end position="200"/>
    </location>
</feature>
<evidence type="ECO:0000313" key="2">
    <source>
        <dbReference type="EMBL" id="SDO97386.1"/>
    </source>
</evidence>
<dbReference type="AlphaFoldDB" id="A0A1H0NXX1"/>
<feature type="transmembrane region" description="Helical" evidence="1">
    <location>
        <begin position="349"/>
        <end position="367"/>
    </location>
</feature>
<name>A0A1H0NXX1_SELRU</name>
<reference evidence="2 3" key="1">
    <citation type="submission" date="2016-10" db="EMBL/GenBank/DDBJ databases">
        <authorList>
            <person name="de Groot N.N."/>
        </authorList>
    </citation>
    <scope>NUCLEOTIDE SEQUENCE [LARGE SCALE GENOMIC DNA]</scope>
    <source>
        <strain evidence="2 3">S137</strain>
    </source>
</reference>
<evidence type="ECO:0008006" key="4">
    <source>
        <dbReference type="Google" id="ProtNLM"/>
    </source>
</evidence>
<dbReference type="Proteomes" id="UP000182412">
    <property type="component" value="Unassembled WGS sequence"/>
</dbReference>
<feature type="transmembrane region" description="Helical" evidence="1">
    <location>
        <begin position="98"/>
        <end position="117"/>
    </location>
</feature>
<keyword evidence="1" id="KW-1133">Transmembrane helix</keyword>
<gene>
    <name evidence="2" type="ORF">SAMN05216366_10422</name>
</gene>
<evidence type="ECO:0000256" key="1">
    <source>
        <dbReference type="SAM" id="Phobius"/>
    </source>
</evidence>
<feature type="transmembrane region" description="Helical" evidence="1">
    <location>
        <begin position="21"/>
        <end position="41"/>
    </location>
</feature>
<protein>
    <recommendedName>
        <fullName evidence="4">Dolichyl-phosphate-mannose-protein mannosyltransferase</fullName>
    </recommendedName>
</protein>
<sequence length="374" mass="43576">MNGIRSIGLKTWINTLFNNQFKVVAWWIWLIIISKLVRYTVLYETLVKASIGWSYLSVLNSHQACLGGISLSSDDVINPSDNALFLLQIFSYFGVTSYYGYEILLTIIGNAVLFYIIRKCRSRYSWIESLFIVIGIMTINVFAFNLSKDVIQLLLFVVLFIMMKDIHNSRIRNALSLAFVIAIAALLFRLYYMLLVYFFLAAYVADRIMRNVSNRWVRMIAMWIMITCSYLAILYIVQQILPGYHDEMLRVRSRESDATTDIRLLFNSQELWLWGLDYMIMILRLLFPVELILFGPKFLAFLGVQLTYTIAFLYAFWHKISVEGIERIAVLIYLAFVGMSATFEPDFGSWIRHECIIFPVLLIALGLNRQKMER</sequence>
<evidence type="ECO:0000313" key="3">
    <source>
        <dbReference type="Proteomes" id="UP000182412"/>
    </source>
</evidence>
<keyword evidence="1" id="KW-0812">Transmembrane</keyword>
<feature type="transmembrane region" description="Helical" evidence="1">
    <location>
        <begin position="124"/>
        <end position="144"/>
    </location>
</feature>
<keyword evidence="1" id="KW-0472">Membrane</keyword>
<feature type="transmembrane region" description="Helical" evidence="1">
    <location>
        <begin position="324"/>
        <end position="343"/>
    </location>
</feature>
<feature type="transmembrane region" description="Helical" evidence="1">
    <location>
        <begin position="220"/>
        <end position="244"/>
    </location>
</feature>
<proteinExistence type="predicted"/>